<feature type="transmembrane region" description="Helical" evidence="6">
    <location>
        <begin position="294"/>
        <end position="313"/>
    </location>
</feature>
<dbReference type="PANTHER" id="PTHR30238">
    <property type="entry name" value="MEMBRANE BOUND PREDICTED REDOX MODULATOR"/>
    <property type="match status" value="1"/>
</dbReference>
<reference evidence="7 8" key="1">
    <citation type="submission" date="2018-03" db="EMBL/GenBank/DDBJ databases">
        <title>Complete genome sequence of Pseudomonas fluorescens sp. G7.</title>
        <authorList>
            <person name="Gao C.-H."/>
            <person name="Li Z."/>
            <person name="Cai P."/>
        </authorList>
    </citation>
    <scope>NUCLEOTIDE SEQUENCE [LARGE SCALE GENOMIC DNA]</scope>
    <source>
        <strain evidence="7 8">G7</strain>
    </source>
</reference>
<evidence type="ECO:0000256" key="5">
    <source>
        <dbReference type="ARBA" id="ARBA00023136"/>
    </source>
</evidence>
<gene>
    <name evidence="7" type="ORF">C6Y56_16285</name>
</gene>
<dbReference type="EMBL" id="CP027561">
    <property type="protein sequence ID" value="QJP96054.1"/>
    <property type="molecule type" value="Genomic_DNA"/>
</dbReference>
<organism evidence="7 8">
    <name type="scientific">Pseudomonas fluorescens</name>
    <dbReference type="NCBI Taxonomy" id="294"/>
    <lineage>
        <taxon>Bacteria</taxon>
        <taxon>Pseudomonadati</taxon>
        <taxon>Pseudomonadota</taxon>
        <taxon>Gammaproteobacteria</taxon>
        <taxon>Pseudomonadales</taxon>
        <taxon>Pseudomonadaceae</taxon>
        <taxon>Pseudomonas</taxon>
    </lineage>
</organism>
<keyword evidence="4 6" id="KW-1133">Transmembrane helix</keyword>
<feature type="transmembrane region" description="Helical" evidence="6">
    <location>
        <begin position="144"/>
        <end position="164"/>
    </location>
</feature>
<accession>A0A7Z3GZX2</accession>
<sequence>MHPINIGEPWMWVAFIVFVLAMLAVDLFVFGGRKAHRVSVREASAWVIAWCMLAMAFAGLLWWYLNGEFGPEIAKVKTLEFLTGYLIEQSLSIDNMFIFVMIFSYFAVPPELQRRVLLYGVLGAIVMRAAMIFAGVWLVSQFTWLLYVFGVFLIITGIKMLMFADQKPDLEKNPIVRWARGHLRITHSFHGERFFVRQNGVRWATPMFLVLVLIEASDLMFAVDSIPAIFAVTTDPFIIFTSNIFAIMGLRALYFLLADMADRFHLLKYGLALVLVFIGGKMTVMPWFHTPVEWSLAIVGGVILTSVLLSLILTKDKSPEESQAK</sequence>
<feature type="transmembrane region" description="Helical" evidence="6">
    <location>
        <begin position="116"/>
        <end position="138"/>
    </location>
</feature>
<keyword evidence="5 6" id="KW-0472">Membrane</keyword>
<evidence type="ECO:0000313" key="7">
    <source>
        <dbReference type="EMBL" id="QJP96054.1"/>
    </source>
</evidence>
<dbReference type="PANTHER" id="PTHR30238:SF0">
    <property type="entry name" value="THYLAKOID MEMBRANE PROTEIN TERC, CHLOROPLASTIC"/>
    <property type="match status" value="1"/>
</dbReference>
<evidence type="ECO:0000256" key="2">
    <source>
        <dbReference type="ARBA" id="ARBA00007511"/>
    </source>
</evidence>
<dbReference type="RefSeq" id="WP_169430714.1">
    <property type="nucleotide sequence ID" value="NZ_CP027561.1"/>
</dbReference>
<keyword evidence="3 6" id="KW-0812">Transmembrane</keyword>
<proteinExistence type="inferred from homology"/>
<evidence type="ECO:0008006" key="9">
    <source>
        <dbReference type="Google" id="ProtNLM"/>
    </source>
</evidence>
<feature type="transmembrane region" description="Helical" evidence="6">
    <location>
        <begin position="269"/>
        <end position="288"/>
    </location>
</feature>
<feature type="transmembrane region" description="Helical" evidence="6">
    <location>
        <begin position="12"/>
        <end position="31"/>
    </location>
</feature>
<evidence type="ECO:0000256" key="6">
    <source>
        <dbReference type="SAM" id="Phobius"/>
    </source>
</evidence>
<feature type="transmembrane region" description="Helical" evidence="6">
    <location>
        <begin position="237"/>
        <end position="257"/>
    </location>
</feature>
<comment type="subcellular location">
    <subcellularLocation>
        <location evidence="1">Membrane</location>
        <topology evidence="1">Multi-pass membrane protein</topology>
    </subcellularLocation>
</comment>
<feature type="transmembrane region" description="Helical" evidence="6">
    <location>
        <begin position="207"/>
        <end position="231"/>
    </location>
</feature>
<evidence type="ECO:0000256" key="3">
    <source>
        <dbReference type="ARBA" id="ARBA00022692"/>
    </source>
</evidence>
<name>A0A7Z3GZX2_PSEFL</name>
<dbReference type="AlphaFoldDB" id="A0A7Z3GZX2"/>
<evidence type="ECO:0000256" key="1">
    <source>
        <dbReference type="ARBA" id="ARBA00004141"/>
    </source>
</evidence>
<dbReference type="InterPro" id="IPR005496">
    <property type="entry name" value="Integral_membrane_TerC"/>
</dbReference>
<dbReference type="InterPro" id="IPR022369">
    <property type="entry name" value="Integral_membrane_TerC_rswitch"/>
</dbReference>
<feature type="transmembrane region" description="Helical" evidence="6">
    <location>
        <begin position="43"/>
        <end position="65"/>
    </location>
</feature>
<dbReference type="Proteomes" id="UP000501669">
    <property type="component" value="Chromosome"/>
</dbReference>
<dbReference type="NCBIfam" id="TIGR03718">
    <property type="entry name" value="R_switched_Alx"/>
    <property type="match status" value="1"/>
</dbReference>
<dbReference type="GO" id="GO:0016020">
    <property type="term" value="C:membrane"/>
    <property type="evidence" value="ECO:0007669"/>
    <property type="project" value="UniProtKB-SubCell"/>
</dbReference>
<feature type="transmembrane region" description="Helical" evidence="6">
    <location>
        <begin position="85"/>
        <end position="107"/>
    </location>
</feature>
<evidence type="ECO:0000256" key="4">
    <source>
        <dbReference type="ARBA" id="ARBA00022989"/>
    </source>
</evidence>
<evidence type="ECO:0000313" key="8">
    <source>
        <dbReference type="Proteomes" id="UP000501669"/>
    </source>
</evidence>
<dbReference type="Pfam" id="PF03741">
    <property type="entry name" value="TerC"/>
    <property type="match status" value="1"/>
</dbReference>
<protein>
    <recommendedName>
        <fullName evidence="9">Membrane-bound redox modulator Alx</fullName>
    </recommendedName>
</protein>
<comment type="similarity">
    <text evidence="2">Belongs to the TerC family.</text>
</comment>